<evidence type="ECO:0000259" key="13">
    <source>
        <dbReference type="PROSITE" id="PS51873"/>
    </source>
</evidence>
<feature type="transmembrane region" description="Helical" evidence="11">
    <location>
        <begin position="568"/>
        <end position="586"/>
    </location>
</feature>
<name>A0A835TQN2_9PASS</name>
<organism evidence="14">
    <name type="scientific">Lamprotornis superbus</name>
    <dbReference type="NCBI Taxonomy" id="245042"/>
    <lineage>
        <taxon>Eukaryota</taxon>
        <taxon>Metazoa</taxon>
        <taxon>Chordata</taxon>
        <taxon>Craniata</taxon>
        <taxon>Vertebrata</taxon>
        <taxon>Euteleostomi</taxon>
        <taxon>Archelosauria</taxon>
        <taxon>Archosauria</taxon>
        <taxon>Dinosauria</taxon>
        <taxon>Saurischia</taxon>
        <taxon>Theropoda</taxon>
        <taxon>Coelurosauria</taxon>
        <taxon>Aves</taxon>
        <taxon>Neognathae</taxon>
        <taxon>Neoaves</taxon>
        <taxon>Telluraves</taxon>
        <taxon>Australaves</taxon>
        <taxon>Passeriformes</taxon>
        <taxon>Sturnidae</taxon>
        <taxon>Lamprotornis</taxon>
    </lineage>
</organism>
<gene>
    <name evidence="15" type="ORF">IHE44_0009866</name>
    <name evidence="14" type="ORF">IHE44_008632</name>
</gene>
<feature type="transmembrane region" description="Helical" evidence="11">
    <location>
        <begin position="544"/>
        <end position="562"/>
    </location>
</feature>
<dbReference type="InterPro" id="IPR001841">
    <property type="entry name" value="Znf_RING"/>
</dbReference>
<feature type="domain" description="RING-type" evidence="12">
    <location>
        <begin position="133"/>
        <end position="180"/>
    </location>
</feature>
<dbReference type="InterPro" id="IPR013083">
    <property type="entry name" value="Znf_RING/FYVE/PHD"/>
</dbReference>
<protein>
    <recommendedName>
        <fullName evidence="2">RBR-type E3 ubiquitin transferase</fullName>
        <ecNumber evidence="2">2.3.2.31</ecNumber>
    </recommendedName>
</protein>
<feature type="domain" description="RING-type" evidence="13">
    <location>
        <begin position="129"/>
        <end position="482"/>
    </location>
</feature>
<comment type="catalytic activity">
    <reaction evidence="1">
        <text>[E2 ubiquitin-conjugating enzyme]-S-ubiquitinyl-L-cysteine + [acceptor protein]-L-lysine = [E2 ubiquitin-conjugating enzyme]-L-cysteine + [acceptor protein]-N(6)-ubiquitinyl-L-lysine.</text>
        <dbReference type="EC" id="2.3.2.31"/>
    </reaction>
</comment>
<dbReference type="EC" id="2.3.2.31" evidence="2"/>
<dbReference type="Gene3D" id="1.20.120.1750">
    <property type="match status" value="1"/>
</dbReference>
<dbReference type="SMART" id="SM00647">
    <property type="entry name" value="IBR"/>
    <property type="match status" value="2"/>
</dbReference>
<reference evidence="14" key="1">
    <citation type="submission" date="2020-10" db="EMBL/GenBank/DDBJ databases">
        <title>Feather gene expression reveals the developmental basis of iridescence in African starlings.</title>
        <authorList>
            <person name="Rubenstein D.R."/>
        </authorList>
    </citation>
    <scope>NUCLEOTIDE SEQUENCE</scope>
    <source>
        <strain evidence="14">SS15</strain>
        <tissue evidence="14">Liver</tissue>
    </source>
</reference>
<dbReference type="PANTHER" id="PTHR11685">
    <property type="entry name" value="RBR FAMILY RING FINGER AND IBR DOMAIN-CONTAINING"/>
    <property type="match status" value="1"/>
</dbReference>
<dbReference type="GO" id="GO:0008270">
    <property type="term" value="F:zinc ion binding"/>
    <property type="evidence" value="ECO:0007669"/>
    <property type="project" value="UniProtKB-KW"/>
</dbReference>
<feature type="compositionally biased region" description="Acidic residues" evidence="10">
    <location>
        <begin position="104"/>
        <end position="117"/>
    </location>
</feature>
<keyword evidence="6 9" id="KW-0863">Zinc-finger</keyword>
<dbReference type="EMBL" id="JADDUC020000003">
    <property type="protein sequence ID" value="KAI1241380.1"/>
    <property type="molecule type" value="Genomic_DNA"/>
</dbReference>
<keyword evidence="11" id="KW-0472">Membrane</keyword>
<keyword evidence="11" id="KW-1133">Transmembrane helix</keyword>
<dbReference type="CDD" id="cd20355">
    <property type="entry name" value="Rcat_RBR_RNF19"/>
    <property type="match status" value="1"/>
</dbReference>
<keyword evidence="16" id="KW-1185">Reference proteome</keyword>
<evidence type="ECO:0000256" key="8">
    <source>
        <dbReference type="ARBA" id="ARBA00022833"/>
    </source>
</evidence>
<dbReference type="PROSITE" id="PS50089">
    <property type="entry name" value="ZF_RING_2"/>
    <property type="match status" value="1"/>
</dbReference>
<dbReference type="GO" id="GO:0016567">
    <property type="term" value="P:protein ubiquitination"/>
    <property type="evidence" value="ECO:0007669"/>
    <property type="project" value="InterPro"/>
</dbReference>
<dbReference type="PROSITE" id="PS51873">
    <property type="entry name" value="TRIAD"/>
    <property type="match status" value="1"/>
</dbReference>
<dbReference type="FunFam" id="1.20.120.1750:FF:000017">
    <property type="entry name" value="RBR-type E3 ubiquitin transferase"/>
    <property type="match status" value="1"/>
</dbReference>
<reference evidence="15 16" key="2">
    <citation type="journal article" date="2021" name="J. Hered.">
        <title>Feather Gene Expression Elucidates the Developmental Basis of Plumage Iridescence in African Starlings.</title>
        <authorList>
            <person name="Rubenstein D.R."/>
            <person name="Corvelo A."/>
            <person name="MacManes M.D."/>
            <person name="Maia R."/>
            <person name="Narzisi G."/>
            <person name="Rousaki A."/>
            <person name="Vandenabeele P."/>
            <person name="Shawkey M.D."/>
            <person name="Solomon J."/>
        </authorList>
    </citation>
    <scope>NUCLEOTIDE SEQUENCE [LARGE SCALE GENOMIC DNA]</scope>
    <source>
        <strain evidence="15">SS15</strain>
    </source>
</reference>
<evidence type="ECO:0000256" key="1">
    <source>
        <dbReference type="ARBA" id="ARBA00001798"/>
    </source>
</evidence>
<accession>A0A835TQN2</accession>
<evidence type="ECO:0000256" key="2">
    <source>
        <dbReference type="ARBA" id="ARBA00012251"/>
    </source>
</evidence>
<proteinExistence type="predicted"/>
<reference evidence="15" key="3">
    <citation type="submission" date="2022-01" db="EMBL/GenBank/DDBJ databases">
        <authorList>
            <person name="Rubenstein D.R."/>
        </authorList>
    </citation>
    <scope>NUCLEOTIDE SEQUENCE</scope>
    <source>
        <strain evidence="15">SS15</strain>
        <tissue evidence="15">Liver</tissue>
    </source>
</reference>
<dbReference type="GO" id="GO:0061630">
    <property type="term" value="F:ubiquitin protein ligase activity"/>
    <property type="evidence" value="ECO:0007669"/>
    <property type="project" value="UniProtKB-EC"/>
</dbReference>
<feature type="transmembrane region" description="Helical" evidence="11">
    <location>
        <begin position="492"/>
        <end position="524"/>
    </location>
</feature>
<dbReference type="InterPro" id="IPR002867">
    <property type="entry name" value="IBR_dom"/>
</dbReference>
<dbReference type="SMART" id="SM00184">
    <property type="entry name" value="RING"/>
    <property type="match status" value="2"/>
</dbReference>
<keyword evidence="7" id="KW-0833">Ubl conjugation pathway</keyword>
<dbReference type="EMBL" id="JADDUC010000325">
    <property type="protein sequence ID" value="KAG0114213.1"/>
    <property type="molecule type" value="Genomic_DNA"/>
</dbReference>
<dbReference type="SUPFAM" id="SSF57850">
    <property type="entry name" value="RING/U-box"/>
    <property type="match status" value="2"/>
</dbReference>
<dbReference type="InterPro" id="IPR031127">
    <property type="entry name" value="E3_UB_ligase_RBR"/>
</dbReference>
<dbReference type="AlphaFoldDB" id="A0A835TQN2"/>
<dbReference type="InterPro" id="IPR044066">
    <property type="entry name" value="TRIAD_supradom"/>
</dbReference>
<evidence type="ECO:0000256" key="7">
    <source>
        <dbReference type="ARBA" id="ARBA00022786"/>
    </source>
</evidence>
<comment type="caution">
    <text evidence="14">The sequence shown here is derived from an EMBL/GenBank/DDBJ whole genome shotgun (WGS) entry which is preliminary data.</text>
</comment>
<evidence type="ECO:0000256" key="9">
    <source>
        <dbReference type="PROSITE-ProRule" id="PRU00175"/>
    </source>
</evidence>
<evidence type="ECO:0000259" key="12">
    <source>
        <dbReference type="PROSITE" id="PS50089"/>
    </source>
</evidence>
<keyword evidence="8" id="KW-0862">Zinc</keyword>
<keyword evidence="4" id="KW-0479">Metal-binding</keyword>
<keyword evidence="5" id="KW-0677">Repeat</keyword>
<feature type="region of interest" description="Disordered" evidence="10">
    <location>
        <begin position="95"/>
        <end position="119"/>
    </location>
</feature>
<evidence type="ECO:0000313" key="15">
    <source>
        <dbReference type="EMBL" id="KAI1241380.1"/>
    </source>
</evidence>
<evidence type="ECO:0000313" key="16">
    <source>
        <dbReference type="Proteomes" id="UP000618051"/>
    </source>
</evidence>
<keyword evidence="11" id="KW-0812">Transmembrane</keyword>
<evidence type="ECO:0000256" key="11">
    <source>
        <dbReference type="SAM" id="Phobius"/>
    </source>
</evidence>
<dbReference type="Gene3D" id="3.30.40.10">
    <property type="entry name" value="Zinc/RING finger domain, C3HC4 (zinc finger)"/>
    <property type="match status" value="1"/>
</dbReference>
<evidence type="ECO:0000256" key="5">
    <source>
        <dbReference type="ARBA" id="ARBA00022737"/>
    </source>
</evidence>
<dbReference type="CDD" id="cd20338">
    <property type="entry name" value="BRcat_RBR_RNF19"/>
    <property type="match status" value="1"/>
</dbReference>
<evidence type="ECO:0000256" key="6">
    <source>
        <dbReference type="ARBA" id="ARBA00022771"/>
    </source>
</evidence>
<dbReference type="OrthoDB" id="1431934at2759"/>
<evidence type="ECO:0000256" key="3">
    <source>
        <dbReference type="ARBA" id="ARBA00022679"/>
    </source>
</evidence>
<evidence type="ECO:0000256" key="4">
    <source>
        <dbReference type="ARBA" id="ARBA00022723"/>
    </source>
</evidence>
<evidence type="ECO:0000256" key="10">
    <source>
        <dbReference type="SAM" id="MobiDB-lite"/>
    </source>
</evidence>
<keyword evidence="3" id="KW-0808">Transferase</keyword>
<evidence type="ECO:0000313" key="14">
    <source>
        <dbReference type="EMBL" id="KAG0114213.1"/>
    </source>
</evidence>
<sequence length="638" mass="69252">MCRAVAVPGEPWPCRAASDDSQSRLCPVSLSSAVALSLGGTVSPGKFCVPGGMWSHPVLGRAEQPNSSRWLPRRATMDQPTRVPGPRRLLGCFRRKPQAVGEETPPEPEPEPEEPEETPVVLPLGEGQVLEECPLCLLPQPPEAFPSLASCSHRSCWACLQQYLCLAVRESRVPVSCPHCPAALQPSDVHRLLPEPALRDKYEEFLLRRLLVADPGTRWCPAPDCRYRRPRHRGECGVGPGPASRNSIVCLCPVSPSQARFLITLSCVGLGVSREVYAVFAHGCAECPRLTCGREGCGTEFCYHCRQPWHPDGPCAPAPSLATPTAQLAQPEELAHGEALAQGGSSRAGVWQSMCFCASCLWDCWSQDPEFPLTASAVVSWAGMCRGTSAPSMITCGMGRAWDRLGWMHIILSYSPILSYLPPAEAEDIKVCPRCSAFIMKINDGSCNRMNCTVCGCLFCWLCLREISDVHFLSPSGCTFWGKRPWSRTRRILWQLGMVLGAPMVISLAAGVAVPVITIGIPIYMGRKVLGQSRRSSLSRCQQCLSVTSSVLLSLFVSPIITALTVGIGVPLVLTYVYGTVVLSLCRSRWGCRGSRTPGDLGVVELDNLAKCESHRAGRPWPVPSLLRGNSVLSVPSE</sequence>
<dbReference type="Proteomes" id="UP000618051">
    <property type="component" value="Unassembled WGS sequence"/>
</dbReference>